<accession>A0A523RU04</accession>
<organism evidence="2 3">
    <name type="scientific">Aerophobetes bacterium</name>
    <dbReference type="NCBI Taxonomy" id="2030807"/>
    <lineage>
        <taxon>Bacteria</taxon>
        <taxon>Candidatus Aerophobota</taxon>
    </lineage>
</organism>
<sequence length="250" mass="28194">MKIFVERPIATAMIFLALMVLGIYSFLNIPLELAPKEEYPRLDISTYWSGVPPEIIQTQITSPLEEKAVMVKGVRKIISSSSIGWSRITLEFDTKTNMEFAHLALREKIAEVEESLPYGVVRPIIEPYVPDLFRLNPFLSYTISGDYSLQKLRELVKDKIEVGIGSVKGVAKAEITGGSEPDIRIILDEKKLKSLNIHPYFVINAIMERTRTYPAGKVKRGTQEFIFKVSDPIEKLKELGDTIVSFSGNN</sequence>
<dbReference type="InterPro" id="IPR027463">
    <property type="entry name" value="AcrB_DN_DC_subdom"/>
</dbReference>
<keyword evidence="1" id="KW-0812">Transmembrane</keyword>
<dbReference type="AlphaFoldDB" id="A0A523RU04"/>
<gene>
    <name evidence="2" type="ORF">E3J84_05345</name>
</gene>
<dbReference type="Gene3D" id="1.20.1640.10">
    <property type="entry name" value="Multidrug efflux transporter AcrB transmembrane domain"/>
    <property type="match status" value="1"/>
</dbReference>
<dbReference type="Pfam" id="PF00873">
    <property type="entry name" value="ACR_tran"/>
    <property type="match status" value="1"/>
</dbReference>
<reference evidence="2 3" key="1">
    <citation type="submission" date="2019-03" db="EMBL/GenBank/DDBJ databases">
        <title>Metabolic potential of uncultured bacteria and archaea associated with petroleum seepage in deep-sea sediments.</title>
        <authorList>
            <person name="Dong X."/>
            <person name="Hubert C."/>
        </authorList>
    </citation>
    <scope>NUCLEOTIDE SEQUENCE [LARGE SCALE GENOMIC DNA]</scope>
    <source>
        <strain evidence="2">E44_bin7</strain>
    </source>
</reference>
<protein>
    <submittedName>
        <fullName evidence="2">Efflux RND transporter permease subunit</fullName>
    </submittedName>
</protein>
<dbReference type="GO" id="GO:0005886">
    <property type="term" value="C:plasma membrane"/>
    <property type="evidence" value="ECO:0007669"/>
    <property type="project" value="TreeGrafter"/>
</dbReference>
<dbReference type="InterPro" id="IPR001036">
    <property type="entry name" value="Acrflvin-R"/>
</dbReference>
<keyword evidence="1" id="KW-0472">Membrane</keyword>
<feature type="non-terminal residue" evidence="2">
    <location>
        <position position="250"/>
    </location>
</feature>
<dbReference type="PANTHER" id="PTHR32063">
    <property type="match status" value="1"/>
</dbReference>
<dbReference type="SUPFAM" id="SSF82693">
    <property type="entry name" value="Multidrug efflux transporter AcrB pore domain, PN1, PN2, PC1 and PC2 subdomains"/>
    <property type="match status" value="1"/>
</dbReference>
<proteinExistence type="predicted"/>
<dbReference type="PANTHER" id="PTHR32063:SF0">
    <property type="entry name" value="SWARMING MOTILITY PROTEIN SWRC"/>
    <property type="match status" value="1"/>
</dbReference>
<dbReference type="EMBL" id="SOKJ01000305">
    <property type="protein sequence ID" value="TET09243.1"/>
    <property type="molecule type" value="Genomic_DNA"/>
</dbReference>
<name>A0A523RU04_UNCAE</name>
<evidence type="ECO:0000313" key="2">
    <source>
        <dbReference type="EMBL" id="TET09243.1"/>
    </source>
</evidence>
<evidence type="ECO:0000256" key="1">
    <source>
        <dbReference type="SAM" id="Phobius"/>
    </source>
</evidence>
<dbReference type="PRINTS" id="PR00702">
    <property type="entry name" value="ACRIFLAVINRP"/>
</dbReference>
<dbReference type="Gene3D" id="3.30.70.1430">
    <property type="entry name" value="Multidrug efflux transporter AcrB pore domain"/>
    <property type="match status" value="1"/>
</dbReference>
<dbReference type="Gene3D" id="3.30.70.1320">
    <property type="entry name" value="Multidrug efflux transporter AcrB pore domain like"/>
    <property type="match status" value="1"/>
</dbReference>
<comment type="caution">
    <text evidence="2">The sequence shown here is derived from an EMBL/GenBank/DDBJ whole genome shotgun (WGS) entry which is preliminary data.</text>
</comment>
<dbReference type="GO" id="GO:0042910">
    <property type="term" value="F:xenobiotic transmembrane transporter activity"/>
    <property type="evidence" value="ECO:0007669"/>
    <property type="project" value="TreeGrafter"/>
</dbReference>
<dbReference type="Gene3D" id="3.30.2090.10">
    <property type="entry name" value="Multidrug efflux transporter AcrB TolC docking domain, DN and DC subdomains"/>
    <property type="match status" value="1"/>
</dbReference>
<dbReference type="Proteomes" id="UP000316360">
    <property type="component" value="Unassembled WGS sequence"/>
</dbReference>
<feature type="transmembrane region" description="Helical" evidence="1">
    <location>
        <begin position="9"/>
        <end position="27"/>
    </location>
</feature>
<evidence type="ECO:0000313" key="3">
    <source>
        <dbReference type="Proteomes" id="UP000316360"/>
    </source>
</evidence>
<keyword evidence="1" id="KW-1133">Transmembrane helix</keyword>